<comment type="caution">
    <text evidence="1">The sequence shown here is derived from an EMBL/GenBank/DDBJ whole genome shotgun (WGS) entry which is preliminary data.</text>
</comment>
<evidence type="ECO:0000313" key="2">
    <source>
        <dbReference type="Proteomes" id="UP000233782"/>
    </source>
</evidence>
<protein>
    <submittedName>
        <fullName evidence="1">Uncharacterized protein</fullName>
    </submittedName>
</protein>
<gene>
    <name evidence="1" type="ORF">BD749_1655</name>
</gene>
<dbReference type="RefSeq" id="WP_101443907.1">
    <property type="nucleotide sequence ID" value="NZ_PJMU01000002.1"/>
</dbReference>
<keyword evidence="2" id="KW-1185">Reference proteome</keyword>
<dbReference type="AlphaFoldDB" id="A0A2N3UAX3"/>
<evidence type="ECO:0000313" key="1">
    <source>
        <dbReference type="EMBL" id="PKV66526.1"/>
    </source>
</evidence>
<proteinExistence type="predicted"/>
<dbReference type="EMBL" id="PJMU01000002">
    <property type="protein sequence ID" value="PKV66526.1"/>
    <property type="molecule type" value="Genomic_DNA"/>
</dbReference>
<organism evidence="1 2">
    <name type="scientific">Pontibacter ramchanderi</name>
    <dbReference type="NCBI Taxonomy" id="1179743"/>
    <lineage>
        <taxon>Bacteria</taxon>
        <taxon>Pseudomonadati</taxon>
        <taxon>Bacteroidota</taxon>
        <taxon>Cytophagia</taxon>
        <taxon>Cytophagales</taxon>
        <taxon>Hymenobacteraceae</taxon>
        <taxon>Pontibacter</taxon>
    </lineage>
</organism>
<dbReference type="Proteomes" id="UP000233782">
    <property type="component" value="Unassembled WGS sequence"/>
</dbReference>
<reference evidence="1 2" key="1">
    <citation type="submission" date="2017-12" db="EMBL/GenBank/DDBJ databases">
        <title>Genomic Encyclopedia of Type Strains, Phase III (KMG-III): the genomes of soil and plant-associated and newly described type strains.</title>
        <authorList>
            <person name="Whitman W."/>
        </authorList>
    </citation>
    <scope>NUCLEOTIDE SEQUENCE [LARGE SCALE GENOMIC DNA]</scope>
    <source>
        <strain evidence="1 2">LP43</strain>
    </source>
</reference>
<accession>A0A2N3UAX3</accession>
<sequence length="135" mass="15509">MSSKSTKYLLLSVAAALIIYFIYDSFSLPSVDDLKGDFKEVAFYRNENNTGPIVRIYAVTVADTLWQEMEQYGNYMPHTKYGTTTVYFFLNNQPAPDQVLPGQQHVPSQFEPYTLARYEKDAMGQISFVRHPFGR</sequence>
<dbReference type="OrthoDB" id="709006at2"/>
<name>A0A2N3UAX3_9BACT</name>